<sequence length="373" mass="40592">MKIAYFVHDLDDAAVRKRCRMLKAAGADLTVIGFRRGETAPTTVEGVPAVDLGRTADAKLAQRCLSVLRNMLQMARLAPFVRDADVIMARNLEVLLLARGARALIAPRAAVVYECLDIHRMMLGDGPASKALRGLERLLLGSIRRLIVSSPAFLNAYFIPRQGFDGSSLLLENKLLRLGGSLPPPALQPPVGGPWRIGWFGVIRCQKSLDMLCALVEASEGRLEVVIRGRPARHEFRDFDAQIAATQGVRFEGAYTPDDLPRCYGEVHFAWAIDYFEEGQNSTWLLPNRLYEAGAHGVPPIALADVETGHWLAARDAGLLLGDPVRELGAILKTLDAPGYEALRAGIAAIPIDAFVAGEDECRRLVAALGEQA</sequence>
<organism evidence="1">
    <name type="scientific">Caulobacter sp. (strain K31)</name>
    <dbReference type="NCBI Taxonomy" id="366602"/>
    <lineage>
        <taxon>Bacteria</taxon>
        <taxon>Pseudomonadati</taxon>
        <taxon>Pseudomonadota</taxon>
        <taxon>Alphaproteobacteria</taxon>
        <taxon>Caulobacterales</taxon>
        <taxon>Caulobacteraceae</taxon>
        <taxon>Caulobacter</taxon>
    </lineage>
</organism>
<name>B0T442_CAUSK</name>
<dbReference type="AlphaFoldDB" id="B0T442"/>
<reference evidence="1" key="1">
    <citation type="submission" date="2008-01" db="EMBL/GenBank/DDBJ databases">
        <title>Complete sequence of chromosome of Caulobacter sp. K31.</title>
        <authorList>
            <consortium name="US DOE Joint Genome Institute"/>
            <person name="Copeland A."/>
            <person name="Lucas S."/>
            <person name="Lapidus A."/>
            <person name="Barry K."/>
            <person name="Glavina del Rio T."/>
            <person name="Dalin E."/>
            <person name="Tice H."/>
            <person name="Pitluck S."/>
            <person name="Bruce D."/>
            <person name="Goodwin L."/>
            <person name="Thompson L.S."/>
            <person name="Brettin T."/>
            <person name="Detter J.C."/>
            <person name="Han C."/>
            <person name="Schmutz J."/>
            <person name="Larimer F."/>
            <person name="Land M."/>
            <person name="Hauser L."/>
            <person name="Kyrpides N."/>
            <person name="Kim E."/>
            <person name="Stephens C."/>
            <person name="Richardson P."/>
        </authorList>
    </citation>
    <scope>NUCLEOTIDE SEQUENCE [LARGE SCALE GENOMIC DNA]</scope>
    <source>
        <strain evidence="1">K31</strain>
    </source>
</reference>
<proteinExistence type="predicted"/>
<dbReference type="OrthoDB" id="7973140at2"/>
<evidence type="ECO:0000313" key="1">
    <source>
        <dbReference type="EMBL" id="ABZ73926.1"/>
    </source>
</evidence>
<gene>
    <name evidence="1" type="ordered locus">Caul_4806</name>
</gene>
<dbReference type="EMBL" id="CP000927">
    <property type="protein sequence ID" value="ABZ73926.1"/>
    <property type="molecule type" value="Genomic_DNA"/>
</dbReference>
<protein>
    <submittedName>
        <fullName evidence="1">Uncharacterized protein</fullName>
    </submittedName>
</protein>
<dbReference type="STRING" id="366602.Caul_4806"/>
<dbReference type="KEGG" id="cak:Caul_4806"/>
<dbReference type="Gene3D" id="3.40.50.11010">
    <property type="match status" value="1"/>
</dbReference>
<dbReference type="Gene3D" id="3.40.50.2000">
    <property type="entry name" value="Glycogen Phosphorylase B"/>
    <property type="match status" value="1"/>
</dbReference>
<dbReference type="SUPFAM" id="SSF53756">
    <property type="entry name" value="UDP-Glycosyltransferase/glycogen phosphorylase"/>
    <property type="match status" value="1"/>
</dbReference>
<dbReference type="HOGENOM" id="CLU_061763_0_0_5"/>
<dbReference type="eggNOG" id="COG0438">
    <property type="taxonomic scope" value="Bacteria"/>
</dbReference>
<accession>B0T442</accession>